<dbReference type="GO" id="GO:0071014">
    <property type="term" value="C:post-mRNA release spliceosomal complex"/>
    <property type="evidence" value="ECO:0007669"/>
    <property type="project" value="TreeGrafter"/>
</dbReference>
<evidence type="ECO:0000313" key="4">
    <source>
        <dbReference type="Proteomes" id="UP000002669"/>
    </source>
</evidence>
<dbReference type="OMA" id="AEMAMSK"/>
<accession>E5R0U5</accession>
<sequence>MQGFNMGRYVPPEYEGVISGNKLAGKHALGARARNLQATGELTVRFEMPFPIWCLTCQPAESVIIGQGVRFNALKKKVGNYHSTPIYSFRMKHSVCGGWIEIRTDPQHTEYVVTEGARRKVTADIGKGEYEETSTGAREIQVRILGNAGGEEKADPFAALEGKIADKNKYMTEKVRMEELLKRQDRDWEDPYENSRKLRRAFRADRKKREAIQSETEALKEKYSLGVDLLDESEGDRIRAGVVEFGQDSDRTGSPLALSSNLRTKPLFEAASTQNTQTLSSTPDPSQTRKRRKIADMAAEKKALLQRELRGNTKAAVDPFLLIDETIWQQPSRVIKKKKPNKLANEISTETRNENDDIMGNQSTGDMGTGNSVVSNQNIDKENGYHIQSASQEPESRRHPSTGLVDYESGVGLIRYLNEFIWI</sequence>
<dbReference type="eggNOG" id="KOG2990">
    <property type="taxonomic scope" value="Eukaryota"/>
</dbReference>
<dbReference type="VEuPathDB" id="FungiDB:MGYG_01417"/>
<dbReference type="Proteomes" id="UP000002669">
    <property type="component" value="Unassembled WGS sequence"/>
</dbReference>
<dbReference type="OrthoDB" id="360327at2759"/>
<keyword evidence="4" id="KW-1185">Reference proteome</keyword>
<dbReference type="GO" id="GO:0005684">
    <property type="term" value="C:U2-type spliceosomal complex"/>
    <property type="evidence" value="ECO:0007669"/>
    <property type="project" value="TreeGrafter"/>
</dbReference>
<dbReference type="InParanoid" id="E5R0U5"/>
<dbReference type="GO" id="GO:0000398">
    <property type="term" value="P:mRNA splicing, via spliceosome"/>
    <property type="evidence" value="ECO:0007669"/>
    <property type="project" value="InterPro"/>
</dbReference>
<feature type="compositionally biased region" description="Polar residues" evidence="2">
    <location>
        <begin position="360"/>
        <end position="377"/>
    </location>
</feature>
<reference evidence="4" key="1">
    <citation type="journal article" date="2012" name="MBio">
        <title>Comparative genome analysis of Trichophyton rubrum and related dermatophytes reveals candidate genes involved in infection.</title>
        <authorList>
            <person name="Martinez D.A."/>
            <person name="Oliver B.G."/>
            <person name="Graeser Y."/>
            <person name="Goldberg J.M."/>
            <person name="Li W."/>
            <person name="Martinez-Rossi N.M."/>
            <person name="Monod M."/>
            <person name="Shelest E."/>
            <person name="Barton R.C."/>
            <person name="Birch E."/>
            <person name="Brakhage A.A."/>
            <person name="Chen Z."/>
            <person name="Gurr S.J."/>
            <person name="Heiman D."/>
            <person name="Heitman J."/>
            <person name="Kosti I."/>
            <person name="Rossi A."/>
            <person name="Saif S."/>
            <person name="Samalova M."/>
            <person name="Saunders C.W."/>
            <person name="Shea T."/>
            <person name="Summerbell R.C."/>
            <person name="Xu J."/>
            <person name="Young S."/>
            <person name="Zeng Q."/>
            <person name="Birren B.W."/>
            <person name="Cuomo C.A."/>
            <person name="White T.C."/>
        </authorList>
    </citation>
    <scope>NUCLEOTIDE SEQUENCE [LARGE SCALE GENOMIC DNA]</scope>
    <source>
        <strain evidence="4">ATCC MYA-4604 / CBS 118893</strain>
    </source>
</reference>
<gene>
    <name evidence="3" type="ORF">MGYG_01417</name>
</gene>
<dbReference type="STRING" id="535722.E5R0U5"/>
<evidence type="ECO:0000313" key="3">
    <source>
        <dbReference type="EMBL" id="EFQ98387.1"/>
    </source>
</evidence>
<dbReference type="PANTHER" id="PTHR12111:SF2">
    <property type="entry name" value="SPLICING FACTOR YJU2B-RELATED"/>
    <property type="match status" value="1"/>
</dbReference>
<proteinExistence type="inferred from homology"/>
<dbReference type="Pfam" id="PF04502">
    <property type="entry name" value="Saf4_Yju2"/>
    <property type="match status" value="1"/>
</dbReference>
<dbReference type="InterPro" id="IPR007590">
    <property type="entry name" value="Saf4/Yju2"/>
</dbReference>
<dbReference type="PANTHER" id="PTHR12111">
    <property type="entry name" value="SPLICING FACTOR YJU2"/>
    <property type="match status" value="1"/>
</dbReference>
<dbReference type="HOGENOM" id="CLU_050402_0_0_1"/>
<comment type="similarity">
    <text evidence="1">Belongs to the CWC16 family.</text>
</comment>
<dbReference type="RefSeq" id="XP_003177339.1">
    <property type="nucleotide sequence ID" value="XM_003177291.1"/>
</dbReference>
<feature type="region of interest" description="Disordered" evidence="2">
    <location>
        <begin position="272"/>
        <end position="294"/>
    </location>
</feature>
<feature type="compositionally biased region" description="Polar residues" evidence="2">
    <location>
        <begin position="272"/>
        <end position="286"/>
    </location>
</feature>
<dbReference type="AlphaFoldDB" id="E5R0U5"/>
<dbReference type="EMBL" id="DS989822">
    <property type="protein sequence ID" value="EFQ98387.1"/>
    <property type="molecule type" value="Genomic_DNA"/>
</dbReference>
<organism evidence="4">
    <name type="scientific">Arthroderma gypseum (strain ATCC MYA-4604 / CBS 118893)</name>
    <name type="common">Microsporum gypseum</name>
    <dbReference type="NCBI Taxonomy" id="535722"/>
    <lineage>
        <taxon>Eukaryota</taxon>
        <taxon>Fungi</taxon>
        <taxon>Dikarya</taxon>
        <taxon>Ascomycota</taxon>
        <taxon>Pezizomycotina</taxon>
        <taxon>Eurotiomycetes</taxon>
        <taxon>Eurotiomycetidae</taxon>
        <taxon>Onygenales</taxon>
        <taxon>Arthrodermataceae</taxon>
        <taxon>Nannizzia</taxon>
    </lineage>
</organism>
<evidence type="ECO:0000256" key="1">
    <source>
        <dbReference type="ARBA" id="ARBA00005595"/>
    </source>
</evidence>
<protein>
    <submittedName>
        <fullName evidence="3">Coiled-coil domain-containing protein 130</fullName>
    </submittedName>
</protein>
<name>E5R0U5_ARTGP</name>
<feature type="region of interest" description="Disordered" evidence="2">
    <location>
        <begin position="350"/>
        <end position="377"/>
    </location>
</feature>
<evidence type="ECO:0000256" key="2">
    <source>
        <dbReference type="SAM" id="MobiDB-lite"/>
    </source>
</evidence>
<dbReference type="GeneID" id="10032666"/>